<name>A0A0G3G164_9GAMM</name>
<dbReference type="KEGG" id="tvr:TVD_06130"/>
<feature type="transmembrane region" description="Helical" evidence="1">
    <location>
        <begin position="40"/>
        <end position="56"/>
    </location>
</feature>
<dbReference type="AlphaFoldDB" id="A0A0G3G164"/>
<feature type="transmembrane region" description="Helical" evidence="1">
    <location>
        <begin position="61"/>
        <end position="80"/>
    </location>
</feature>
<dbReference type="Proteomes" id="UP000064201">
    <property type="component" value="Chromosome"/>
</dbReference>
<keyword evidence="3" id="KW-1185">Reference proteome</keyword>
<organism evidence="2 3">
    <name type="scientific">Thioalkalivibrio versutus</name>
    <dbReference type="NCBI Taxonomy" id="106634"/>
    <lineage>
        <taxon>Bacteria</taxon>
        <taxon>Pseudomonadati</taxon>
        <taxon>Pseudomonadota</taxon>
        <taxon>Gammaproteobacteria</taxon>
        <taxon>Chromatiales</taxon>
        <taxon>Ectothiorhodospiraceae</taxon>
        <taxon>Thioalkalivibrio</taxon>
    </lineage>
</organism>
<sequence length="143" mass="14855">MLNLGLAMAGAALLALGAFLPAFSLGAISVTYFKGGDGDGVFVVLAAAIIFLGAIAKKRRIVGYAGIASLALVVFGMFTLSSRLSEGKADLARELDGNPFAGLAMSISESASMEWGWAVMLLGAILAIFGGFVTERWLKDRYG</sequence>
<keyword evidence="1" id="KW-0812">Transmembrane</keyword>
<protein>
    <submittedName>
        <fullName evidence="2">Uncharacterized protein</fullName>
    </submittedName>
</protein>
<reference evidence="2 3" key="1">
    <citation type="submission" date="2015-04" db="EMBL/GenBank/DDBJ databases">
        <title>Complete Sequence for the Genome of the Thioalkalivibrio versutus D301.</title>
        <authorList>
            <person name="Mu T."/>
            <person name="Zhou J."/>
            <person name="Xu X."/>
        </authorList>
    </citation>
    <scope>NUCLEOTIDE SEQUENCE [LARGE SCALE GENOMIC DNA]</scope>
    <source>
        <strain evidence="2 3">D301</strain>
    </source>
</reference>
<accession>A0A0G3G164</accession>
<evidence type="ECO:0000313" key="2">
    <source>
        <dbReference type="EMBL" id="AKJ94960.1"/>
    </source>
</evidence>
<feature type="transmembrane region" description="Helical" evidence="1">
    <location>
        <begin position="115"/>
        <end position="134"/>
    </location>
</feature>
<keyword evidence="1" id="KW-1133">Transmembrane helix</keyword>
<proteinExistence type="predicted"/>
<evidence type="ECO:0000313" key="3">
    <source>
        <dbReference type="Proteomes" id="UP000064201"/>
    </source>
</evidence>
<keyword evidence="1" id="KW-0472">Membrane</keyword>
<evidence type="ECO:0000256" key="1">
    <source>
        <dbReference type="SAM" id="Phobius"/>
    </source>
</evidence>
<gene>
    <name evidence="2" type="ORF">TVD_06130</name>
</gene>
<dbReference type="EMBL" id="CP011367">
    <property type="protein sequence ID" value="AKJ94960.1"/>
    <property type="molecule type" value="Genomic_DNA"/>
</dbReference>